<dbReference type="RefSeq" id="WP_138789921.1">
    <property type="nucleotide sequence ID" value="NZ_JBHTGQ010000039.1"/>
</dbReference>
<keyword evidence="3" id="KW-0282">Flagellum</keyword>
<comment type="caution">
    <text evidence="3">The sequence shown here is derived from an EMBL/GenBank/DDBJ whole genome shotgun (WGS) entry which is preliminary data.</text>
</comment>
<dbReference type="SUPFAM" id="SSF140566">
    <property type="entry name" value="FlgN-like"/>
    <property type="match status" value="1"/>
</dbReference>
<organism evidence="3 4">
    <name type="scientific">Paenibacillus thermoaerophilus</name>
    <dbReference type="NCBI Taxonomy" id="1215385"/>
    <lineage>
        <taxon>Bacteria</taxon>
        <taxon>Bacillati</taxon>
        <taxon>Bacillota</taxon>
        <taxon>Bacilli</taxon>
        <taxon>Bacillales</taxon>
        <taxon>Paenibacillaceae</taxon>
        <taxon>Paenibacillus</taxon>
    </lineage>
</organism>
<keyword evidence="4" id="KW-1185">Reference proteome</keyword>
<protein>
    <submittedName>
        <fullName evidence="3">Flagellar protein FlgN</fullName>
    </submittedName>
</protein>
<gene>
    <name evidence="3" type="ORF">ACFQWB_14865</name>
</gene>
<evidence type="ECO:0000313" key="3">
    <source>
        <dbReference type="EMBL" id="MFC7751199.1"/>
    </source>
</evidence>
<dbReference type="Gene3D" id="1.20.58.300">
    <property type="entry name" value="FlgN-like"/>
    <property type="match status" value="1"/>
</dbReference>
<accession>A0ABW2V4Y8</accession>
<keyword evidence="3" id="KW-0966">Cell projection</keyword>
<feature type="coiled-coil region" evidence="2">
    <location>
        <begin position="92"/>
        <end position="126"/>
    </location>
</feature>
<name>A0ABW2V4Y8_9BACL</name>
<dbReference type="InterPro" id="IPR036679">
    <property type="entry name" value="FlgN-like_sf"/>
</dbReference>
<reference evidence="4" key="1">
    <citation type="journal article" date="2019" name="Int. J. Syst. Evol. Microbiol.">
        <title>The Global Catalogue of Microorganisms (GCM) 10K type strain sequencing project: providing services to taxonomists for standard genome sequencing and annotation.</title>
        <authorList>
            <consortium name="The Broad Institute Genomics Platform"/>
            <consortium name="The Broad Institute Genome Sequencing Center for Infectious Disease"/>
            <person name="Wu L."/>
            <person name="Ma J."/>
        </authorList>
    </citation>
    <scope>NUCLEOTIDE SEQUENCE [LARGE SCALE GENOMIC DNA]</scope>
    <source>
        <strain evidence="4">JCM 18657</strain>
    </source>
</reference>
<dbReference type="InterPro" id="IPR007809">
    <property type="entry name" value="FlgN-like"/>
</dbReference>
<dbReference type="Proteomes" id="UP001596528">
    <property type="component" value="Unassembled WGS sequence"/>
</dbReference>
<sequence length="167" mass="18789">MNPDLQEVVELLRGMTEAHVQLAECGRRKRDAIVQNDVDTVSQCMNQETRLLNRVAEMEQARLKAIGRFLSKLGMIPTPGFTLTQLIQLAYRAEEKNALREAQQELSAALRELKAVNDLNQQLVKQSLEFIQLSLDVIAGPPAEEATYHHPVQGHGFQRQGLFDTKA</sequence>
<keyword evidence="2" id="KW-0175">Coiled coil</keyword>
<keyword evidence="3" id="KW-0969">Cilium</keyword>
<proteinExistence type="predicted"/>
<evidence type="ECO:0000256" key="2">
    <source>
        <dbReference type="SAM" id="Coils"/>
    </source>
</evidence>
<dbReference type="Pfam" id="PF05130">
    <property type="entry name" value="FlgN"/>
    <property type="match status" value="1"/>
</dbReference>
<keyword evidence="1" id="KW-1005">Bacterial flagellum biogenesis</keyword>
<evidence type="ECO:0000256" key="1">
    <source>
        <dbReference type="ARBA" id="ARBA00022795"/>
    </source>
</evidence>
<dbReference type="EMBL" id="JBHTGQ010000039">
    <property type="protein sequence ID" value="MFC7751199.1"/>
    <property type="molecule type" value="Genomic_DNA"/>
</dbReference>
<evidence type="ECO:0000313" key="4">
    <source>
        <dbReference type="Proteomes" id="UP001596528"/>
    </source>
</evidence>